<name>A0AA37PEX8_9PEZI</name>
<accession>A0AA37PEX8</accession>
<dbReference type="CDD" id="cd05251">
    <property type="entry name" value="NmrA_like_SDR_a"/>
    <property type="match status" value="1"/>
</dbReference>
<dbReference type="PANTHER" id="PTHR42748:SF26">
    <property type="entry name" value="NMRA-LIKE DOMAIN-CONTAINING PROTEIN"/>
    <property type="match status" value="1"/>
</dbReference>
<dbReference type="SUPFAM" id="SSF51735">
    <property type="entry name" value="NAD(P)-binding Rossmann-fold domains"/>
    <property type="match status" value="1"/>
</dbReference>
<comment type="similarity">
    <text evidence="1">Belongs to the NmrA-type oxidoreductase family.</text>
</comment>
<dbReference type="GeneID" id="73332036"/>
<evidence type="ECO:0000256" key="2">
    <source>
        <dbReference type="ARBA" id="ARBA00022857"/>
    </source>
</evidence>
<dbReference type="Proteomes" id="UP001055115">
    <property type="component" value="Unassembled WGS sequence"/>
</dbReference>
<protein>
    <submittedName>
        <fullName evidence="4">NmrA-like family domain-containing protein 1</fullName>
    </submittedName>
</protein>
<dbReference type="EMBL" id="BQXU01000044">
    <property type="protein sequence ID" value="GKT51053.1"/>
    <property type="molecule type" value="Genomic_DNA"/>
</dbReference>
<dbReference type="InterPro" id="IPR051164">
    <property type="entry name" value="NmrA-like_oxidored"/>
</dbReference>
<proteinExistence type="inferred from homology"/>
<sequence>MADTKLIVIIGITGNQGSSVANIFLSLPGWRIRGITRDPSSAAALAWKSKNVELVQGDVDDIPSLKRAFSGASSIFAVTNFWGHMFDPSNYPKAQQAGLSINEFAYQREISQGMNMAVAASAPEILSTLTHFVFSSLSNAKKWSRGKYTQNWHFDGKAVVTDRIRAELPGLAAKLSIVQVGTYASNWKNVVGRPLKQDDGSFLISIPAGQSSPIPWIVVDQDTGIFVKALVEQPAGKTVLALSEWATWTGFWTLWSEVLGLKTEFKEVSPSEYVESLPEPARAEFLESMLYSNEFGYTGGDPDVLSLPDLDSQAKPTGLREYMETEDWSPLME</sequence>
<dbReference type="Gene3D" id="3.40.50.720">
    <property type="entry name" value="NAD(P)-binding Rossmann-like Domain"/>
    <property type="match status" value="1"/>
</dbReference>
<reference evidence="4 5" key="1">
    <citation type="submission" date="2022-03" db="EMBL/GenBank/DDBJ databases">
        <title>Genome data of Colletotrichum spp.</title>
        <authorList>
            <person name="Utami Y.D."/>
            <person name="Hiruma K."/>
        </authorList>
    </citation>
    <scope>NUCLEOTIDE SEQUENCE [LARGE SCALE GENOMIC DNA]</scope>
    <source>
        <strain evidence="4 5">MAFF 239500</strain>
    </source>
</reference>
<keyword evidence="5" id="KW-1185">Reference proteome</keyword>
<dbReference type="PANTHER" id="PTHR42748">
    <property type="entry name" value="NITROGEN METABOLITE REPRESSION PROTEIN NMRA FAMILY MEMBER"/>
    <property type="match status" value="1"/>
</dbReference>
<evidence type="ECO:0000256" key="1">
    <source>
        <dbReference type="ARBA" id="ARBA00006328"/>
    </source>
</evidence>
<dbReference type="AlphaFoldDB" id="A0AA37PEX8"/>
<dbReference type="RefSeq" id="XP_049133403.1">
    <property type="nucleotide sequence ID" value="XM_049277446.1"/>
</dbReference>
<evidence type="ECO:0000259" key="3">
    <source>
        <dbReference type="Pfam" id="PF05368"/>
    </source>
</evidence>
<dbReference type="Gene3D" id="3.90.25.10">
    <property type="entry name" value="UDP-galactose 4-epimerase, domain 1"/>
    <property type="match status" value="1"/>
</dbReference>
<evidence type="ECO:0000313" key="4">
    <source>
        <dbReference type="EMBL" id="GKT51053.1"/>
    </source>
</evidence>
<evidence type="ECO:0000313" key="5">
    <source>
        <dbReference type="Proteomes" id="UP001055115"/>
    </source>
</evidence>
<dbReference type="InterPro" id="IPR036291">
    <property type="entry name" value="NAD(P)-bd_dom_sf"/>
</dbReference>
<dbReference type="InterPro" id="IPR008030">
    <property type="entry name" value="NmrA-like"/>
</dbReference>
<dbReference type="GO" id="GO:0005634">
    <property type="term" value="C:nucleus"/>
    <property type="evidence" value="ECO:0007669"/>
    <property type="project" value="TreeGrafter"/>
</dbReference>
<organism evidence="4 5">
    <name type="scientific">Colletotrichum spaethianum</name>
    <dbReference type="NCBI Taxonomy" id="700344"/>
    <lineage>
        <taxon>Eukaryota</taxon>
        <taxon>Fungi</taxon>
        <taxon>Dikarya</taxon>
        <taxon>Ascomycota</taxon>
        <taxon>Pezizomycotina</taxon>
        <taxon>Sordariomycetes</taxon>
        <taxon>Hypocreomycetidae</taxon>
        <taxon>Glomerellales</taxon>
        <taxon>Glomerellaceae</taxon>
        <taxon>Colletotrichum</taxon>
        <taxon>Colletotrichum spaethianum species complex</taxon>
    </lineage>
</organism>
<gene>
    <name evidence="4" type="ORF">ColSpa_11234</name>
</gene>
<keyword evidence="2" id="KW-0521">NADP</keyword>
<dbReference type="Pfam" id="PF05368">
    <property type="entry name" value="NmrA"/>
    <property type="match status" value="1"/>
</dbReference>
<comment type="caution">
    <text evidence="4">The sequence shown here is derived from an EMBL/GenBank/DDBJ whole genome shotgun (WGS) entry which is preliminary data.</text>
</comment>
<feature type="domain" description="NmrA-like" evidence="3">
    <location>
        <begin position="4"/>
        <end position="310"/>
    </location>
</feature>